<sequence length="119" mass="12880">MLQFFQSFCSGSSCARHSDPSSAPVWPQGAKDSSGGSFLDALTLKPSVVDDGELQFPPRSQVRPRGSSNPRQKSAGRTVSKSQNSYAGADFQDLPNASLHWQSSDWKEAQVHASSHRNS</sequence>
<accession>A0A9P1FZX4</accession>
<dbReference type="Proteomes" id="UP001152797">
    <property type="component" value="Unassembled WGS sequence"/>
</dbReference>
<reference evidence="3 4" key="2">
    <citation type="submission" date="2024-05" db="EMBL/GenBank/DDBJ databases">
        <authorList>
            <person name="Chen Y."/>
            <person name="Shah S."/>
            <person name="Dougan E. K."/>
            <person name="Thang M."/>
            <person name="Chan C."/>
        </authorList>
    </citation>
    <scope>NUCLEOTIDE SEQUENCE [LARGE SCALE GENOMIC DNA]</scope>
</reference>
<evidence type="ECO:0000313" key="4">
    <source>
        <dbReference type="Proteomes" id="UP001152797"/>
    </source>
</evidence>
<evidence type="ECO:0000256" key="1">
    <source>
        <dbReference type="SAM" id="MobiDB-lite"/>
    </source>
</evidence>
<dbReference type="EMBL" id="CAMXCT010001941">
    <property type="protein sequence ID" value="CAI3994356.1"/>
    <property type="molecule type" value="Genomic_DNA"/>
</dbReference>
<feature type="compositionally biased region" description="Polar residues" evidence="1">
    <location>
        <begin position="66"/>
        <end position="86"/>
    </location>
</feature>
<organism evidence="2">
    <name type="scientific">Cladocopium goreaui</name>
    <dbReference type="NCBI Taxonomy" id="2562237"/>
    <lineage>
        <taxon>Eukaryota</taxon>
        <taxon>Sar</taxon>
        <taxon>Alveolata</taxon>
        <taxon>Dinophyceae</taxon>
        <taxon>Suessiales</taxon>
        <taxon>Symbiodiniaceae</taxon>
        <taxon>Cladocopium</taxon>
    </lineage>
</organism>
<gene>
    <name evidence="2" type="ORF">C1SCF055_LOCUS21006</name>
</gene>
<reference evidence="2" key="1">
    <citation type="submission" date="2022-10" db="EMBL/GenBank/DDBJ databases">
        <authorList>
            <person name="Chen Y."/>
            <person name="Dougan E. K."/>
            <person name="Chan C."/>
            <person name="Rhodes N."/>
            <person name="Thang M."/>
        </authorList>
    </citation>
    <scope>NUCLEOTIDE SEQUENCE</scope>
</reference>
<dbReference type="AlphaFoldDB" id="A0A9P1FZX4"/>
<name>A0A9P1FZX4_9DINO</name>
<feature type="region of interest" description="Disordered" evidence="1">
    <location>
        <begin position="9"/>
        <end position="37"/>
    </location>
</feature>
<protein>
    <submittedName>
        <fullName evidence="3">Tic20 family protein</fullName>
    </submittedName>
</protein>
<evidence type="ECO:0000313" key="3">
    <source>
        <dbReference type="EMBL" id="CAL4781668.1"/>
    </source>
</evidence>
<dbReference type="EMBL" id="CAMXCT030001941">
    <property type="protein sequence ID" value="CAL4781668.1"/>
    <property type="molecule type" value="Genomic_DNA"/>
</dbReference>
<comment type="caution">
    <text evidence="2">The sequence shown here is derived from an EMBL/GenBank/DDBJ whole genome shotgun (WGS) entry which is preliminary data.</text>
</comment>
<evidence type="ECO:0000313" key="2">
    <source>
        <dbReference type="EMBL" id="CAI3994356.1"/>
    </source>
</evidence>
<feature type="region of interest" description="Disordered" evidence="1">
    <location>
        <begin position="49"/>
        <end position="91"/>
    </location>
</feature>
<dbReference type="EMBL" id="CAMXCT020001941">
    <property type="protein sequence ID" value="CAL1147731.1"/>
    <property type="molecule type" value="Genomic_DNA"/>
</dbReference>
<keyword evidence="4" id="KW-1185">Reference proteome</keyword>
<dbReference type="OrthoDB" id="417762at2759"/>
<proteinExistence type="predicted"/>